<keyword evidence="5 8" id="KW-1133">Transmembrane helix</keyword>
<gene>
    <name evidence="9" type="ORF">DFR79_10738</name>
</gene>
<keyword evidence="6 8" id="KW-0472">Membrane</keyword>
<dbReference type="GO" id="GO:0005886">
    <property type="term" value="C:plasma membrane"/>
    <property type="evidence" value="ECO:0007669"/>
    <property type="project" value="UniProtKB-SubCell"/>
</dbReference>
<evidence type="ECO:0000256" key="7">
    <source>
        <dbReference type="SAM" id="MobiDB-lite"/>
    </source>
</evidence>
<proteinExistence type="inferred from homology"/>
<evidence type="ECO:0000256" key="6">
    <source>
        <dbReference type="ARBA" id="ARBA00023136"/>
    </source>
</evidence>
<dbReference type="OrthoDB" id="9798408at2"/>
<feature type="transmembrane region" description="Helical" evidence="8">
    <location>
        <begin position="109"/>
        <end position="129"/>
    </location>
</feature>
<feature type="region of interest" description="Disordered" evidence="7">
    <location>
        <begin position="1"/>
        <end position="22"/>
    </location>
</feature>
<sequence length="200" mass="22829">MGAAKNIENTNGKENNQKIQAEKQQKKIKDNLKKIIKTLIFWGIILAVFKYFFPERFPDAVSISVRYLREMVMIFPAVLVIMGLSDRWVPTALVEKYLGYNSSFKGKFLAVFLGTLPTGPMYIAFPIAAELLRKNASLSNVIIFLGVWASLKIPQLGVEIQFIGLKFSILRFIFTLISIFLIGFIMEKIINLEKINKNFK</sequence>
<evidence type="ECO:0000256" key="2">
    <source>
        <dbReference type="ARBA" id="ARBA00006386"/>
    </source>
</evidence>
<name>A0A4R6LU26_9FIRM</name>
<dbReference type="RefSeq" id="WP_133514648.1">
    <property type="nucleotide sequence ID" value="NZ_SNWX01000007.1"/>
</dbReference>
<evidence type="ECO:0000313" key="10">
    <source>
        <dbReference type="Proteomes" id="UP000295064"/>
    </source>
</evidence>
<evidence type="ECO:0000256" key="4">
    <source>
        <dbReference type="ARBA" id="ARBA00022692"/>
    </source>
</evidence>
<reference evidence="9 10" key="1">
    <citation type="submission" date="2019-03" db="EMBL/GenBank/DDBJ databases">
        <title>Subsurface microbial communities from deep shales in Ohio and West Virginia, USA.</title>
        <authorList>
            <person name="Wrighton K."/>
        </authorList>
    </citation>
    <scope>NUCLEOTIDE SEQUENCE [LARGE SCALE GENOMIC DNA]</scope>
    <source>
        <strain evidence="9 10">MA284_T2</strain>
    </source>
</reference>
<dbReference type="Proteomes" id="UP000295064">
    <property type="component" value="Unassembled WGS sequence"/>
</dbReference>
<accession>A0A4R6LU26</accession>
<comment type="subcellular location">
    <subcellularLocation>
        <location evidence="1">Cell membrane</location>
        <topology evidence="1">Multi-pass membrane protein</topology>
    </subcellularLocation>
</comment>
<feature type="transmembrane region" description="Helical" evidence="8">
    <location>
        <begin position="73"/>
        <end position="89"/>
    </location>
</feature>
<dbReference type="AlphaFoldDB" id="A0A4R6LU26"/>
<comment type="caution">
    <text evidence="9">The sequence shown here is derived from an EMBL/GenBank/DDBJ whole genome shotgun (WGS) entry which is preliminary data.</text>
</comment>
<evidence type="ECO:0000256" key="8">
    <source>
        <dbReference type="SAM" id="Phobius"/>
    </source>
</evidence>
<keyword evidence="3" id="KW-1003">Cell membrane</keyword>
<feature type="transmembrane region" description="Helical" evidence="8">
    <location>
        <begin position="163"/>
        <end position="186"/>
    </location>
</feature>
<evidence type="ECO:0000256" key="3">
    <source>
        <dbReference type="ARBA" id="ARBA00022475"/>
    </source>
</evidence>
<keyword evidence="4 8" id="KW-0812">Transmembrane</keyword>
<feature type="transmembrane region" description="Helical" evidence="8">
    <location>
        <begin position="35"/>
        <end position="53"/>
    </location>
</feature>
<evidence type="ECO:0000256" key="1">
    <source>
        <dbReference type="ARBA" id="ARBA00004651"/>
    </source>
</evidence>
<dbReference type="Pfam" id="PF03773">
    <property type="entry name" value="ArsP_1"/>
    <property type="match status" value="1"/>
</dbReference>
<dbReference type="InterPro" id="IPR005524">
    <property type="entry name" value="DUF318"/>
</dbReference>
<protein>
    <submittedName>
        <fullName evidence="9">Putative permease</fullName>
    </submittedName>
</protein>
<feature type="transmembrane region" description="Helical" evidence="8">
    <location>
        <begin position="135"/>
        <end position="151"/>
    </location>
</feature>
<dbReference type="EMBL" id="SNWX01000007">
    <property type="protein sequence ID" value="TDO92134.1"/>
    <property type="molecule type" value="Genomic_DNA"/>
</dbReference>
<evidence type="ECO:0000256" key="5">
    <source>
        <dbReference type="ARBA" id="ARBA00022989"/>
    </source>
</evidence>
<comment type="similarity">
    <text evidence="2">Belongs to the UPF0718 family.</text>
</comment>
<evidence type="ECO:0000313" key="9">
    <source>
        <dbReference type="EMBL" id="TDO92134.1"/>
    </source>
</evidence>
<organism evidence="9 10">
    <name type="scientific">Halanaerobium saccharolyticum</name>
    <dbReference type="NCBI Taxonomy" id="43595"/>
    <lineage>
        <taxon>Bacteria</taxon>
        <taxon>Bacillati</taxon>
        <taxon>Bacillota</taxon>
        <taxon>Clostridia</taxon>
        <taxon>Halanaerobiales</taxon>
        <taxon>Halanaerobiaceae</taxon>
        <taxon>Halanaerobium</taxon>
    </lineage>
</organism>